<feature type="compositionally biased region" description="Polar residues" evidence="1">
    <location>
        <begin position="456"/>
        <end position="479"/>
    </location>
</feature>
<accession>A0AA43TU34</accession>
<feature type="compositionally biased region" description="Acidic residues" evidence="1">
    <location>
        <begin position="922"/>
        <end position="937"/>
    </location>
</feature>
<feature type="region of interest" description="Disordered" evidence="1">
    <location>
        <begin position="904"/>
        <end position="975"/>
    </location>
</feature>
<dbReference type="GO" id="GO:1990334">
    <property type="term" value="C:Bfa1-Bub2 complex"/>
    <property type="evidence" value="ECO:0007669"/>
    <property type="project" value="InterPro"/>
</dbReference>
<keyword evidence="3" id="KW-1185">Reference proteome</keyword>
<dbReference type="GO" id="GO:0005096">
    <property type="term" value="F:GTPase activator activity"/>
    <property type="evidence" value="ECO:0007669"/>
    <property type="project" value="InterPro"/>
</dbReference>
<name>A0AA43TU34_9LECA</name>
<feature type="compositionally biased region" description="Low complexity" evidence="1">
    <location>
        <begin position="855"/>
        <end position="866"/>
    </location>
</feature>
<dbReference type="PANTHER" id="PTHR35140">
    <property type="entry name" value="MITOTIC CHECK POINT PROTEIN BFA1"/>
    <property type="match status" value="1"/>
</dbReference>
<feature type="compositionally biased region" description="Basic and acidic residues" evidence="1">
    <location>
        <begin position="46"/>
        <end position="63"/>
    </location>
</feature>
<feature type="region of interest" description="Disordered" evidence="1">
    <location>
        <begin position="842"/>
        <end position="869"/>
    </location>
</feature>
<sequence length="1037" mass="112158">MESLTLKQRPAADDTIENWDDDADFQGLEDLNFRHASSTTAGSGHPHRESVSSRMSTRSDRDSTGGFDDDWQVLIPADDENSTADAISSAKSAGIPIPQNVPASALLGGTIKRLGGRRLKKALVDDWGEDIDLPKQQEGGLKLKTRDIRESSDSLQGFSAEFPPSPSPAKPQSHMSFMERLASATKSRSGAATLDKFKDDDEDEFFGDVPTIKIAKNRSPQKPIDFVPPPAKTQKEVESMEGDLDLPDDGKPLRLSLRKDLPKTPASHMTEDLDMDWAEGSLGTRFGGTRRDMRSNPSSSISAFSPSASSCLTAESEDDALDGLILPDSNFKFEEALKKRIDTTLAEPEPSLIPGAIKPPVEAGAPPKDDFFSGIDIGDGDVFDSGKLTLNRNLKHKATRQTSPARRTGITLTFTNKAEQGPSRIPRPSSHDRPRSTLESVSESGPAPQYKRSGSRMGNQLVQSSTFSAIPTPSAISHDTTPSTPSRRPLSSKSSQDTLRGQNTTHPANYLKAKRSMPAMTKNQPSPARQPAYQRPPSRGGDYGGARQALPSRPKTPVDRAGAESSMSNARKPPAPFLPAGTSHAQSHHISIKPGRHTTRPGSSDSNENAPVNRPLSRLSHPHRPMTPTNGRLAPEHLLREAASKRTLTKPTRRRAFGDGNELEIFDDLPTSASSESKFMKQPIARGAPKSVQLRSRLGLGQQSNASSTSVNEQPPSQAPSTLVSPTKQAQVPRFARDTNASRLAREQRIGSVSGALTSTPSLPTVRETGGPLSSISSNFRAPSHLSNKVPSTPRSHVKRRPKGPPQKPHLIKPMGEVHGQAKTEKGMQWNPALFRWEGNENALSPFDIPPPSSSPLGSPSPKSPSNTMKAAPALIANVGARKGVQMSGGMIFDPQRMCWLKAGPTMAKGPRSDSNPMSPEIADDDDDPFAGFEELDDKPKGASQSQTASLRDGASTFGGRSTQEPSKGADFADEVEPLVVGEEFDVGPEFVRRLRVEEERWRIKVDAWVGENVKRDEDWRWAIRGKAMGYAASKGT</sequence>
<feature type="compositionally biased region" description="Polar residues" evidence="1">
    <location>
        <begin position="600"/>
        <end position="610"/>
    </location>
</feature>
<comment type="caution">
    <text evidence="2">The sequence shown here is derived from an EMBL/GenBank/DDBJ whole genome shotgun (WGS) entry which is preliminary data.</text>
</comment>
<feature type="compositionally biased region" description="Basic residues" evidence="1">
    <location>
        <begin position="586"/>
        <end position="599"/>
    </location>
</feature>
<feature type="region of interest" description="Disordered" evidence="1">
    <location>
        <begin position="212"/>
        <end position="308"/>
    </location>
</feature>
<evidence type="ECO:0000313" key="3">
    <source>
        <dbReference type="Proteomes" id="UP001161017"/>
    </source>
</evidence>
<feature type="region of interest" description="Disordered" evidence="1">
    <location>
        <begin position="149"/>
        <end position="173"/>
    </location>
</feature>
<feature type="region of interest" description="Disordered" evidence="1">
    <location>
        <begin position="1"/>
        <end position="71"/>
    </location>
</feature>
<feature type="compositionally biased region" description="Polar residues" evidence="1">
    <location>
        <begin position="400"/>
        <end position="418"/>
    </location>
</feature>
<dbReference type="GO" id="GO:0044732">
    <property type="term" value="C:mitotic spindle pole body"/>
    <property type="evidence" value="ECO:0007669"/>
    <property type="project" value="TreeGrafter"/>
</dbReference>
<proteinExistence type="predicted"/>
<feature type="compositionally biased region" description="Polar residues" evidence="1">
    <location>
        <begin position="701"/>
        <end position="730"/>
    </location>
</feature>
<protein>
    <recommendedName>
        <fullName evidence="4">Cytokinesis regulator</fullName>
    </recommendedName>
</protein>
<dbReference type="GO" id="GO:0031578">
    <property type="term" value="P:mitotic spindle orientation checkpoint signaling"/>
    <property type="evidence" value="ECO:0007669"/>
    <property type="project" value="TreeGrafter"/>
</dbReference>
<evidence type="ECO:0000256" key="1">
    <source>
        <dbReference type="SAM" id="MobiDB-lite"/>
    </source>
</evidence>
<feature type="region of interest" description="Disordered" evidence="1">
    <location>
        <begin position="349"/>
        <end position="369"/>
    </location>
</feature>
<feature type="compositionally biased region" description="Basic and acidic residues" evidence="1">
    <location>
        <begin position="248"/>
        <end position="262"/>
    </location>
</feature>
<feature type="region of interest" description="Disordered" evidence="1">
    <location>
        <begin position="394"/>
        <end position="815"/>
    </location>
</feature>
<organism evidence="2 3">
    <name type="scientific">Ramalina farinacea</name>
    <dbReference type="NCBI Taxonomy" id="258253"/>
    <lineage>
        <taxon>Eukaryota</taxon>
        <taxon>Fungi</taxon>
        <taxon>Dikarya</taxon>
        <taxon>Ascomycota</taxon>
        <taxon>Pezizomycotina</taxon>
        <taxon>Lecanoromycetes</taxon>
        <taxon>OSLEUM clade</taxon>
        <taxon>Lecanoromycetidae</taxon>
        <taxon>Lecanorales</taxon>
        <taxon>Lecanorineae</taxon>
        <taxon>Ramalinaceae</taxon>
        <taxon>Ramalina</taxon>
    </lineage>
</organism>
<dbReference type="Proteomes" id="UP001161017">
    <property type="component" value="Unassembled WGS sequence"/>
</dbReference>
<feature type="compositionally biased region" description="Polar residues" evidence="1">
    <location>
        <begin position="496"/>
        <end position="507"/>
    </location>
</feature>
<dbReference type="InterPro" id="IPR034586">
    <property type="entry name" value="Bfa1/Byr4"/>
</dbReference>
<gene>
    <name evidence="2" type="ORF">OHK93_007102</name>
</gene>
<feature type="compositionally biased region" description="Acidic residues" evidence="1">
    <location>
        <begin position="14"/>
        <end position="24"/>
    </location>
</feature>
<feature type="compositionally biased region" description="Basic and acidic residues" evidence="1">
    <location>
        <begin position="634"/>
        <end position="644"/>
    </location>
</feature>
<dbReference type="AlphaFoldDB" id="A0AA43TU34"/>
<feature type="compositionally biased region" description="Low complexity" evidence="1">
    <location>
        <begin position="480"/>
        <end position="495"/>
    </location>
</feature>
<dbReference type="EMBL" id="JAPUFD010000006">
    <property type="protein sequence ID" value="MDI1487829.1"/>
    <property type="molecule type" value="Genomic_DNA"/>
</dbReference>
<evidence type="ECO:0008006" key="4">
    <source>
        <dbReference type="Google" id="ProtNLM"/>
    </source>
</evidence>
<feature type="compositionally biased region" description="Polar residues" evidence="1">
    <location>
        <begin position="772"/>
        <end position="795"/>
    </location>
</feature>
<feature type="compositionally biased region" description="Low complexity" evidence="1">
    <location>
        <begin position="295"/>
        <end position="308"/>
    </location>
</feature>
<dbReference type="PANTHER" id="PTHR35140:SF1">
    <property type="entry name" value="MITOTIC CHECK POINT PROTEIN BFA1"/>
    <property type="match status" value="1"/>
</dbReference>
<evidence type="ECO:0000313" key="2">
    <source>
        <dbReference type="EMBL" id="MDI1487829.1"/>
    </source>
</evidence>
<reference evidence="2" key="1">
    <citation type="journal article" date="2023" name="Genome Biol. Evol.">
        <title>First Whole Genome Sequence and Flow Cytometry Genome Size Data for the Lichen-Forming Fungus Ramalina farinacea (Ascomycota).</title>
        <authorList>
            <person name="Llewellyn T."/>
            <person name="Mian S."/>
            <person name="Hill R."/>
            <person name="Leitch I.J."/>
            <person name="Gaya E."/>
        </authorList>
    </citation>
    <scope>NUCLEOTIDE SEQUENCE</scope>
    <source>
        <strain evidence="2">LIQ254RAFAR</strain>
    </source>
</reference>